<keyword evidence="5 14" id="KW-0812">Transmembrane</keyword>
<feature type="region of interest" description="Disordered" evidence="13">
    <location>
        <begin position="47"/>
        <end position="70"/>
    </location>
</feature>
<keyword evidence="8" id="KW-0809">Transit peptide</keyword>
<dbReference type="Pfam" id="PF08566">
    <property type="entry name" value="Pam17"/>
    <property type="match status" value="1"/>
</dbReference>
<dbReference type="InterPro" id="IPR013875">
    <property type="entry name" value="Pam17"/>
</dbReference>
<proteinExistence type="inferred from homology"/>
<evidence type="ECO:0000256" key="12">
    <source>
        <dbReference type="ARBA" id="ARBA00023136"/>
    </source>
</evidence>
<evidence type="ECO:0000313" key="15">
    <source>
        <dbReference type="EMBL" id="KAJ7389675.1"/>
    </source>
</evidence>
<keyword evidence="11" id="KW-0496">Mitochondrion</keyword>
<evidence type="ECO:0000256" key="10">
    <source>
        <dbReference type="ARBA" id="ARBA00023010"/>
    </source>
</evidence>
<keyword evidence="4" id="KW-0813">Transport</keyword>
<reference evidence="15" key="1">
    <citation type="submission" date="2023-01" db="EMBL/GenBank/DDBJ databases">
        <title>Genome assembly of the deep-sea coral Lophelia pertusa.</title>
        <authorList>
            <person name="Herrera S."/>
            <person name="Cordes E."/>
        </authorList>
    </citation>
    <scope>NUCLEOTIDE SEQUENCE</scope>
    <source>
        <strain evidence="15">USNM1676648</strain>
        <tissue evidence="15">Polyp</tissue>
    </source>
</reference>
<keyword evidence="9 14" id="KW-1133">Transmembrane helix</keyword>
<keyword evidence="12 14" id="KW-0472">Membrane</keyword>
<protein>
    <recommendedName>
        <fullName evidence="3">Presequence translocated-associated motor subunit PAM17, mitochondrial</fullName>
    </recommendedName>
</protein>
<dbReference type="OrthoDB" id="5970083at2759"/>
<evidence type="ECO:0000256" key="1">
    <source>
        <dbReference type="ARBA" id="ARBA00004448"/>
    </source>
</evidence>
<name>A0A9W9ZY92_9CNID</name>
<organism evidence="15 16">
    <name type="scientific">Desmophyllum pertusum</name>
    <dbReference type="NCBI Taxonomy" id="174260"/>
    <lineage>
        <taxon>Eukaryota</taxon>
        <taxon>Metazoa</taxon>
        <taxon>Cnidaria</taxon>
        <taxon>Anthozoa</taxon>
        <taxon>Hexacorallia</taxon>
        <taxon>Scleractinia</taxon>
        <taxon>Caryophylliina</taxon>
        <taxon>Caryophylliidae</taxon>
        <taxon>Desmophyllum</taxon>
    </lineage>
</organism>
<dbReference type="PANTHER" id="PTHR28021:SF1">
    <property type="entry name" value="PRESEQUENCE TRANSLOCATED-ASSOCIATED MOTOR SUBUNIT PAM17, MITOCHONDRIAL"/>
    <property type="match status" value="1"/>
</dbReference>
<gene>
    <name evidence="15" type="ORF">OS493_029559</name>
</gene>
<keyword evidence="7" id="KW-0653">Protein transport</keyword>
<dbReference type="PANTHER" id="PTHR28021">
    <property type="entry name" value="PRESEQUENCE TRANSLOCATED-ASSOCIATED MOTOR SUBUNIT PAM17, MITOCHONDRIAL"/>
    <property type="match status" value="1"/>
</dbReference>
<comment type="similarity">
    <text evidence="2">Belongs to the PAM17 family.</text>
</comment>
<comment type="subcellular location">
    <subcellularLocation>
        <location evidence="1">Mitochondrion inner membrane</location>
        <topology evidence="1">Multi-pass membrane protein</topology>
    </subcellularLocation>
</comment>
<evidence type="ECO:0000256" key="11">
    <source>
        <dbReference type="ARBA" id="ARBA00023128"/>
    </source>
</evidence>
<keyword evidence="16" id="KW-1185">Reference proteome</keyword>
<evidence type="ECO:0000313" key="16">
    <source>
        <dbReference type="Proteomes" id="UP001163046"/>
    </source>
</evidence>
<evidence type="ECO:0000256" key="13">
    <source>
        <dbReference type="SAM" id="MobiDB-lite"/>
    </source>
</evidence>
<dbReference type="Proteomes" id="UP001163046">
    <property type="component" value="Unassembled WGS sequence"/>
</dbReference>
<keyword evidence="6" id="KW-0999">Mitochondrion inner membrane</keyword>
<evidence type="ECO:0000256" key="5">
    <source>
        <dbReference type="ARBA" id="ARBA00022692"/>
    </source>
</evidence>
<evidence type="ECO:0000256" key="4">
    <source>
        <dbReference type="ARBA" id="ARBA00022448"/>
    </source>
</evidence>
<evidence type="ECO:0000256" key="8">
    <source>
        <dbReference type="ARBA" id="ARBA00022946"/>
    </source>
</evidence>
<evidence type="ECO:0000256" key="6">
    <source>
        <dbReference type="ARBA" id="ARBA00022792"/>
    </source>
</evidence>
<comment type="caution">
    <text evidence="15">The sequence shown here is derived from an EMBL/GenBank/DDBJ whole genome shotgun (WGS) entry which is preliminary data.</text>
</comment>
<feature type="transmembrane region" description="Helical" evidence="14">
    <location>
        <begin position="100"/>
        <end position="120"/>
    </location>
</feature>
<dbReference type="GO" id="GO:0030150">
    <property type="term" value="P:protein import into mitochondrial matrix"/>
    <property type="evidence" value="ECO:0007669"/>
    <property type="project" value="TreeGrafter"/>
</dbReference>
<feature type="compositionally biased region" description="Polar residues" evidence="13">
    <location>
        <begin position="58"/>
        <end position="70"/>
    </location>
</feature>
<sequence length="246" mass="27625">MAAGAVKNFRNFFNRNATTKRTLVVLRTGIKSSIPCMAILNRPFSDSTTPSVSTDVPNESSPTISRSPLFSGQKVAPKKFEISFEEFQKLRRKLRTRQRLAGLPIGMTALLTSSVASAYLFPNMFDATPEQIEPILGMDPIIFCGLCGVASAGVGFAVGTVAFKSVWQLWNKDLAIKIQEREADFLERVAARRASSYSKFEDDYYGESIKNVSDYRQWLREQQKKQTMMEKYDSKEQSKEMNAEAA</sequence>
<evidence type="ECO:0000256" key="9">
    <source>
        <dbReference type="ARBA" id="ARBA00022989"/>
    </source>
</evidence>
<dbReference type="EMBL" id="MU825426">
    <property type="protein sequence ID" value="KAJ7389675.1"/>
    <property type="molecule type" value="Genomic_DNA"/>
</dbReference>
<evidence type="ECO:0000256" key="14">
    <source>
        <dbReference type="SAM" id="Phobius"/>
    </source>
</evidence>
<evidence type="ECO:0000256" key="2">
    <source>
        <dbReference type="ARBA" id="ARBA00006837"/>
    </source>
</evidence>
<feature type="compositionally biased region" description="Low complexity" evidence="13">
    <location>
        <begin position="47"/>
        <end position="57"/>
    </location>
</feature>
<keyword evidence="10" id="KW-0811">Translocation</keyword>
<evidence type="ECO:0000256" key="3">
    <source>
        <dbReference type="ARBA" id="ARBA00017907"/>
    </source>
</evidence>
<feature type="transmembrane region" description="Helical" evidence="14">
    <location>
        <begin position="140"/>
        <end position="163"/>
    </location>
</feature>
<accession>A0A9W9ZY92</accession>
<dbReference type="GO" id="GO:0001405">
    <property type="term" value="C:PAM complex, Tim23 associated import motor"/>
    <property type="evidence" value="ECO:0007669"/>
    <property type="project" value="InterPro"/>
</dbReference>
<evidence type="ECO:0000256" key="7">
    <source>
        <dbReference type="ARBA" id="ARBA00022927"/>
    </source>
</evidence>
<dbReference type="AlphaFoldDB" id="A0A9W9ZY92"/>